<dbReference type="InterPro" id="IPR004853">
    <property type="entry name" value="Sugar_P_trans_dom"/>
</dbReference>
<feature type="transmembrane region" description="Helical" evidence="6">
    <location>
        <begin position="113"/>
        <end position="131"/>
    </location>
</feature>
<dbReference type="OrthoDB" id="10261634at2759"/>
<feature type="transmembrane region" description="Helical" evidence="6">
    <location>
        <begin position="174"/>
        <end position="193"/>
    </location>
</feature>
<feature type="region of interest" description="Disordered" evidence="5">
    <location>
        <begin position="1"/>
        <end position="74"/>
    </location>
</feature>
<name>A0A0D7BBA8_9AGAR</name>
<evidence type="ECO:0000256" key="1">
    <source>
        <dbReference type="ARBA" id="ARBA00004141"/>
    </source>
</evidence>
<evidence type="ECO:0000256" key="6">
    <source>
        <dbReference type="SAM" id="Phobius"/>
    </source>
</evidence>
<evidence type="ECO:0000256" key="5">
    <source>
        <dbReference type="SAM" id="MobiDB-lite"/>
    </source>
</evidence>
<reference evidence="8 9" key="1">
    <citation type="journal article" date="2015" name="Fungal Genet. Biol.">
        <title>Evolution of novel wood decay mechanisms in Agaricales revealed by the genome sequences of Fistulina hepatica and Cylindrobasidium torrendii.</title>
        <authorList>
            <person name="Floudas D."/>
            <person name="Held B.W."/>
            <person name="Riley R."/>
            <person name="Nagy L.G."/>
            <person name="Koehler G."/>
            <person name="Ransdell A.S."/>
            <person name="Younus H."/>
            <person name="Chow J."/>
            <person name="Chiniquy J."/>
            <person name="Lipzen A."/>
            <person name="Tritt A."/>
            <person name="Sun H."/>
            <person name="Haridas S."/>
            <person name="LaButti K."/>
            <person name="Ohm R.A."/>
            <person name="Kues U."/>
            <person name="Blanchette R.A."/>
            <person name="Grigoriev I.V."/>
            <person name="Minto R.E."/>
            <person name="Hibbett D.S."/>
        </authorList>
    </citation>
    <scope>NUCLEOTIDE SEQUENCE [LARGE SCALE GENOMIC DNA]</scope>
    <source>
        <strain evidence="8 9">FP15055 ss-10</strain>
    </source>
</reference>
<feature type="domain" description="Sugar phosphate transporter" evidence="7">
    <location>
        <begin position="87"/>
        <end position="376"/>
    </location>
</feature>
<dbReference type="Proteomes" id="UP000054007">
    <property type="component" value="Unassembled WGS sequence"/>
</dbReference>
<comment type="subcellular location">
    <subcellularLocation>
        <location evidence="1">Membrane</location>
        <topology evidence="1">Multi-pass membrane protein</topology>
    </subcellularLocation>
</comment>
<evidence type="ECO:0000313" key="9">
    <source>
        <dbReference type="Proteomes" id="UP000054007"/>
    </source>
</evidence>
<gene>
    <name evidence="8" type="ORF">CYLTODRAFT_353150</name>
</gene>
<organism evidence="8 9">
    <name type="scientific">Cylindrobasidium torrendii FP15055 ss-10</name>
    <dbReference type="NCBI Taxonomy" id="1314674"/>
    <lineage>
        <taxon>Eukaryota</taxon>
        <taxon>Fungi</taxon>
        <taxon>Dikarya</taxon>
        <taxon>Basidiomycota</taxon>
        <taxon>Agaricomycotina</taxon>
        <taxon>Agaricomycetes</taxon>
        <taxon>Agaricomycetidae</taxon>
        <taxon>Agaricales</taxon>
        <taxon>Marasmiineae</taxon>
        <taxon>Physalacriaceae</taxon>
        <taxon>Cylindrobasidium</taxon>
    </lineage>
</organism>
<accession>A0A0D7BBA8</accession>
<feature type="transmembrane region" description="Helical" evidence="6">
    <location>
        <begin position="333"/>
        <end position="354"/>
    </location>
</feature>
<feature type="transmembrane region" description="Helical" evidence="6">
    <location>
        <begin position="143"/>
        <end position="162"/>
    </location>
</feature>
<dbReference type="PANTHER" id="PTHR11132">
    <property type="entry name" value="SOLUTE CARRIER FAMILY 35"/>
    <property type="match status" value="1"/>
</dbReference>
<feature type="compositionally biased region" description="Low complexity" evidence="5">
    <location>
        <begin position="28"/>
        <end position="43"/>
    </location>
</feature>
<feature type="transmembrane region" description="Helical" evidence="6">
    <location>
        <begin position="225"/>
        <end position="244"/>
    </location>
</feature>
<feature type="transmembrane region" description="Helical" evidence="6">
    <location>
        <begin position="265"/>
        <end position="286"/>
    </location>
</feature>
<dbReference type="AlphaFoldDB" id="A0A0D7BBA8"/>
<keyword evidence="2 6" id="KW-0812">Transmembrane</keyword>
<evidence type="ECO:0000256" key="2">
    <source>
        <dbReference type="ARBA" id="ARBA00022692"/>
    </source>
</evidence>
<feature type="transmembrane region" description="Helical" evidence="6">
    <location>
        <begin position="360"/>
        <end position="379"/>
    </location>
</feature>
<dbReference type="Pfam" id="PF03151">
    <property type="entry name" value="TPT"/>
    <property type="match status" value="1"/>
</dbReference>
<protein>
    <submittedName>
        <fullName evidence="8">TPT-domain-containing protein</fullName>
    </submittedName>
</protein>
<dbReference type="EMBL" id="KN880525">
    <property type="protein sequence ID" value="KIY67459.1"/>
    <property type="molecule type" value="Genomic_DNA"/>
</dbReference>
<evidence type="ECO:0000259" key="7">
    <source>
        <dbReference type="Pfam" id="PF03151"/>
    </source>
</evidence>
<keyword evidence="9" id="KW-1185">Reference proteome</keyword>
<evidence type="ECO:0000256" key="3">
    <source>
        <dbReference type="ARBA" id="ARBA00022989"/>
    </source>
</evidence>
<sequence>MATKPTLSAGRKTQRLRLSEVADSVSASAPTLSPTRTRSTPPRAFHREPYPATPVHTKFTSNDTLAPPVSQPAKTTPIPQPTSQAFWLSLYFVFNLGLTLYNKGVLLSFPFPYTLTAIHALFGSLGGTVLLRKGWFILPCLSLAEKSCILAFSALYTVNIIVSNASLGLVTVPFHQVVRAATPIFTIMFSAALFGKHSSLAKRVSLIPVVLGVGFATYGDYYCTLWGFWLTLLGTVLAALKTIFTNVLQSAKTTSSPPWRPRLSALSLLYLLSPLAFIQCVVLAWSTGELASVRQFGADEMNVGRALALAVNGCIAFGLNVVSFTANRHVGPLGMTVAANIKQVLTMLLAVVIFDLSISWTNGVGILLTLVGGALYARVEYTEKHRNNS</sequence>
<proteinExistence type="predicted"/>
<dbReference type="InterPro" id="IPR050186">
    <property type="entry name" value="TPT_transporter"/>
</dbReference>
<dbReference type="GO" id="GO:0016020">
    <property type="term" value="C:membrane"/>
    <property type="evidence" value="ECO:0007669"/>
    <property type="project" value="UniProtKB-SubCell"/>
</dbReference>
<keyword evidence="3 6" id="KW-1133">Transmembrane helix</keyword>
<feature type="transmembrane region" description="Helical" evidence="6">
    <location>
        <begin position="306"/>
        <end position="326"/>
    </location>
</feature>
<evidence type="ECO:0000256" key="4">
    <source>
        <dbReference type="ARBA" id="ARBA00023136"/>
    </source>
</evidence>
<keyword evidence="4 6" id="KW-0472">Membrane</keyword>
<evidence type="ECO:0000313" key="8">
    <source>
        <dbReference type="EMBL" id="KIY67459.1"/>
    </source>
</evidence>